<evidence type="ECO:0000313" key="2">
    <source>
        <dbReference type="Proteomes" id="UP001200032"/>
    </source>
</evidence>
<protein>
    <submittedName>
        <fullName evidence="1">DUF4393 domain-containing protein</fullName>
    </submittedName>
</protein>
<dbReference type="RefSeq" id="WP_231795972.1">
    <property type="nucleotide sequence ID" value="NZ_JAJPDJ010000062.1"/>
</dbReference>
<dbReference type="Pfam" id="PF14337">
    <property type="entry name" value="Abi_alpha"/>
    <property type="match status" value="1"/>
</dbReference>
<proteinExistence type="predicted"/>
<dbReference type="EMBL" id="JAJPDJ010000062">
    <property type="protein sequence ID" value="MCD7138906.1"/>
    <property type="molecule type" value="Genomic_DNA"/>
</dbReference>
<name>A0ABS8RCZ4_9LACO</name>
<evidence type="ECO:0000313" key="1">
    <source>
        <dbReference type="EMBL" id="MCD7138906.1"/>
    </source>
</evidence>
<dbReference type="Proteomes" id="UP001200032">
    <property type="component" value="Unassembled WGS sequence"/>
</dbReference>
<sequence length="259" mass="29397">MDPNQIIGAGVDAYNALDADSKHALTYPSAKTLGNATDGLISLICYPLLKAQIFTQEKLKQYKLEVKEKISEIPENNRDRGKFGLVLKAIEESRYQLNEDDIREMYVNLIASTLDNRKNNFVNPRLASVIAQFGPNEAEFLKIIYHQKNQQMPLGYLNIKNSKNTNIIKATNYLCSCDDGSYLSRKDESIDILRSLGIIEVTNDSWLAAPKYSPRYQTIENILKNFVNRSLGENESLELNKCCLKINSFGRSLCHCIFE</sequence>
<accession>A0ABS8RCZ4</accession>
<organism evidence="1 2">
    <name type="scientific">Limosilactobacillus balticus</name>
    <dbReference type="NCBI Taxonomy" id="2759747"/>
    <lineage>
        <taxon>Bacteria</taxon>
        <taxon>Bacillati</taxon>
        <taxon>Bacillota</taxon>
        <taxon>Bacilli</taxon>
        <taxon>Lactobacillales</taxon>
        <taxon>Lactobacillaceae</taxon>
        <taxon>Limosilactobacillus</taxon>
    </lineage>
</organism>
<reference evidence="1 2" key="1">
    <citation type="submission" date="2021-12" db="EMBL/GenBank/DDBJ databases">
        <title>A phylogenomic analysis of Limosilactobacillus reuteri reveals ancient and stable evolutionary relationships with rodents and birds and zoonotic transmission to humans.</title>
        <authorList>
            <person name="Li F."/>
            <person name="Li X."/>
            <person name="Cheng C."/>
            <person name="Tollenaar S."/>
            <person name="Zhang J.S."/>
            <person name="Simpson D."/>
            <person name="Tasseva G."/>
            <person name="Perez-Munoz M.E."/>
            <person name="Frese S."/>
            <person name="Gaenzle M.G."/>
            <person name="Walter J."/>
            <person name="Zheng J."/>
        </authorList>
    </citation>
    <scope>NUCLEOTIDE SEQUENCE [LARGE SCALE GENOMIC DNA]</scope>
    <source>
        <strain evidence="1 2">WF-AF5-A</strain>
    </source>
</reference>
<dbReference type="InterPro" id="IPR025506">
    <property type="entry name" value="Abi_alpha"/>
</dbReference>
<keyword evidence="2" id="KW-1185">Reference proteome</keyword>
<comment type="caution">
    <text evidence="1">The sequence shown here is derived from an EMBL/GenBank/DDBJ whole genome shotgun (WGS) entry which is preliminary data.</text>
</comment>
<gene>
    <name evidence="1" type="ORF">LTY59_06690</name>
</gene>